<organism evidence="12 13">
    <name type="scientific">Candida albicans</name>
    <name type="common">Yeast</name>
    <dbReference type="NCBI Taxonomy" id="5476"/>
    <lineage>
        <taxon>Eukaryota</taxon>
        <taxon>Fungi</taxon>
        <taxon>Dikarya</taxon>
        <taxon>Ascomycota</taxon>
        <taxon>Saccharomycotina</taxon>
        <taxon>Pichiomycetes</taxon>
        <taxon>Debaryomycetaceae</taxon>
        <taxon>Candida/Lodderomyces clade</taxon>
        <taxon>Candida</taxon>
    </lineage>
</organism>
<dbReference type="AlphaFoldDB" id="A0A8H6F1N0"/>
<evidence type="ECO:0000256" key="6">
    <source>
        <dbReference type="ARBA" id="ARBA00022432"/>
    </source>
</evidence>
<dbReference type="PROSITE" id="PS00165">
    <property type="entry name" value="DEHYDRATASE_SER_THR"/>
    <property type="match status" value="1"/>
</dbReference>
<keyword evidence="8" id="KW-0663">Pyridoxal phosphate</keyword>
<dbReference type="GO" id="GO:0004794">
    <property type="term" value="F:threonine deaminase activity"/>
    <property type="evidence" value="ECO:0007669"/>
    <property type="project" value="TreeGrafter"/>
</dbReference>
<dbReference type="FunFam" id="3.40.50.1100:FF:000040">
    <property type="entry name" value="L-serine dehydratase, putative"/>
    <property type="match status" value="1"/>
</dbReference>
<keyword evidence="6" id="KW-0312">Gluconeogenesis</keyword>
<protein>
    <recommendedName>
        <fullName evidence="5">L-serine ammonia-lyase</fullName>
        <ecNumber evidence="5">4.3.1.17</ecNumber>
    </recommendedName>
</protein>
<dbReference type="GO" id="GO:0005737">
    <property type="term" value="C:cytoplasm"/>
    <property type="evidence" value="ECO:0007669"/>
    <property type="project" value="UniProtKB-SubCell"/>
</dbReference>
<comment type="catalytic activity">
    <reaction evidence="10">
        <text>L-serine = pyruvate + NH4(+)</text>
        <dbReference type="Rhea" id="RHEA:19169"/>
        <dbReference type="ChEBI" id="CHEBI:15361"/>
        <dbReference type="ChEBI" id="CHEBI:28938"/>
        <dbReference type="ChEBI" id="CHEBI:33384"/>
        <dbReference type="EC" id="4.3.1.17"/>
    </reaction>
</comment>
<keyword evidence="7" id="KW-0963">Cytoplasm</keyword>
<evidence type="ECO:0000259" key="11">
    <source>
        <dbReference type="Pfam" id="PF00291"/>
    </source>
</evidence>
<evidence type="ECO:0000256" key="4">
    <source>
        <dbReference type="ARBA" id="ARBA00010869"/>
    </source>
</evidence>
<gene>
    <name evidence="12" type="ORF">FOB64_004725</name>
</gene>
<evidence type="ECO:0000256" key="9">
    <source>
        <dbReference type="ARBA" id="ARBA00023239"/>
    </source>
</evidence>
<evidence type="ECO:0000313" key="12">
    <source>
        <dbReference type="EMBL" id="KAF6064941.1"/>
    </source>
</evidence>
<dbReference type="Gene3D" id="3.40.50.1100">
    <property type="match status" value="3"/>
</dbReference>
<dbReference type="InterPro" id="IPR050147">
    <property type="entry name" value="Ser/Thr_Dehydratase"/>
</dbReference>
<feature type="domain" description="Tryptophan synthase beta chain-like PALP" evidence="11">
    <location>
        <begin position="15"/>
        <end position="304"/>
    </location>
</feature>
<dbReference type="SUPFAM" id="SSF53686">
    <property type="entry name" value="Tryptophan synthase beta subunit-like PLP-dependent enzymes"/>
    <property type="match status" value="1"/>
</dbReference>
<evidence type="ECO:0000256" key="3">
    <source>
        <dbReference type="ARBA" id="ARBA00004742"/>
    </source>
</evidence>
<evidence type="ECO:0000313" key="13">
    <source>
        <dbReference type="Proteomes" id="UP000536275"/>
    </source>
</evidence>
<comment type="similarity">
    <text evidence="4">Belongs to the serine/threonine dehydratase family.</text>
</comment>
<keyword evidence="9" id="KW-0456">Lyase</keyword>
<evidence type="ECO:0000256" key="8">
    <source>
        <dbReference type="ARBA" id="ARBA00022898"/>
    </source>
</evidence>
<accession>A0A8H6F1N0</accession>
<dbReference type="PANTHER" id="PTHR48078">
    <property type="entry name" value="THREONINE DEHYDRATASE, MITOCHONDRIAL-RELATED"/>
    <property type="match status" value="1"/>
</dbReference>
<proteinExistence type="inferred from homology"/>
<dbReference type="Pfam" id="PF00291">
    <property type="entry name" value="PALP"/>
    <property type="match status" value="1"/>
</dbReference>
<dbReference type="PANTHER" id="PTHR48078:SF2">
    <property type="entry name" value="CATABOLIC L-SERINE_THREONINE DEHYDRATASE"/>
    <property type="match status" value="1"/>
</dbReference>
<dbReference type="GO" id="GO:0009097">
    <property type="term" value="P:isoleucine biosynthetic process"/>
    <property type="evidence" value="ECO:0007669"/>
    <property type="project" value="TreeGrafter"/>
</dbReference>
<dbReference type="InterPro" id="IPR036052">
    <property type="entry name" value="TrpB-like_PALP_sf"/>
</dbReference>
<dbReference type="InterPro" id="IPR000634">
    <property type="entry name" value="Ser/Thr_deHydtase_PyrdxlP-BS"/>
</dbReference>
<comment type="pathway">
    <text evidence="3">Carbohydrate biosynthesis; gluconeogenesis.</text>
</comment>
<dbReference type="GO" id="GO:0006094">
    <property type="term" value="P:gluconeogenesis"/>
    <property type="evidence" value="ECO:0007669"/>
    <property type="project" value="UniProtKB-KW"/>
</dbReference>
<evidence type="ECO:0000256" key="7">
    <source>
        <dbReference type="ARBA" id="ARBA00022490"/>
    </source>
</evidence>
<dbReference type="CDD" id="cd06448">
    <property type="entry name" value="L-Ser-dehyd"/>
    <property type="match status" value="1"/>
</dbReference>
<dbReference type="EMBL" id="JABWAD010000059">
    <property type="protein sequence ID" value="KAF6064941.1"/>
    <property type="molecule type" value="Genomic_DNA"/>
</dbReference>
<reference evidence="12 13" key="1">
    <citation type="submission" date="2020-03" db="EMBL/GenBank/DDBJ databases">
        <title>FDA dAtabase for Regulatory Grade micrObial Sequences (FDA-ARGOS): Supporting development and validation of Infectious Disease Dx tests.</title>
        <authorList>
            <person name="Campos J."/>
            <person name="Goldberg B."/>
            <person name="Tallon L."/>
            <person name="Sadzewicz L."/>
            <person name="Vavikolanu K."/>
            <person name="Mehta A."/>
            <person name="Aluvathingal J."/>
            <person name="Nadendla S."/>
            <person name="Nandy P."/>
            <person name="Geyer C."/>
            <person name="Yan Y."/>
            <person name="Sichtig H."/>
        </authorList>
    </citation>
    <scope>NUCLEOTIDE SEQUENCE [LARGE SCALE GENOMIC DNA]</scope>
    <source>
        <strain evidence="12 13">FDAARGOS_656</strain>
    </source>
</reference>
<evidence type="ECO:0000256" key="5">
    <source>
        <dbReference type="ARBA" id="ARBA00012093"/>
    </source>
</evidence>
<dbReference type="GO" id="GO:0003941">
    <property type="term" value="F:L-serine ammonia-lyase activity"/>
    <property type="evidence" value="ECO:0007669"/>
    <property type="project" value="UniProtKB-EC"/>
</dbReference>
<name>A0A8H6F1N0_CANAX</name>
<dbReference type="Proteomes" id="UP000536275">
    <property type="component" value="Unassembled WGS sequence"/>
</dbReference>
<evidence type="ECO:0000256" key="2">
    <source>
        <dbReference type="ARBA" id="ARBA00004496"/>
    </source>
</evidence>
<dbReference type="GO" id="GO:0030170">
    <property type="term" value="F:pyridoxal phosphate binding"/>
    <property type="evidence" value="ECO:0007669"/>
    <property type="project" value="InterPro"/>
</dbReference>
<comment type="cofactor">
    <cofactor evidence="1">
        <name>pyridoxal 5'-phosphate</name>
        <dbReference type="ChEBI" id="CHEBI:597326"/>
    </cofactor>
</comment>
<evidence type="ECO:0000256" key="10">
    <source>
        <dbReference type="ARBA" id="ARBA00049406"/>
    </source>
</evidence>
<dbReference type="GO" id="GO:0006567">
    <property type="term" value="P:L-threonine catabolic process"/>
    <property type="evidence" value="ECO:0007669"/>
    <property type="project" value="TreeGrafter"/>
</dbReference>
<comment type="subcellular location">
    <subcellularLocation>
        <location evidence="2">Cytoplasm</location>
    </subcellularLocation>
</comment>
<dbReference type="GO" id="GO:0006565">
    <property type="term" value="P:L-serine catabolic process"/>
    <property type="evidence" value="ECO:0007669"/>
    <property type="project" value="TreeGrafter"/>
</dbReference>
<dbReference type="EC" id="4.3.1.17" evidence="5"/>
<sequence length="327" mass="36035">MSTSMDLQPYTKLSQPYIQTSLTEVTNILPTKPPCRIFFKNELEQPSGSFKLRGIGHLVHKSIENALKNHSNKTIHVFASSGGNAGLAAAYSAQFYKVKCTVVLPIISKPVVQEKLKSYGARIVLFGNTINEADQHLKNLMSSIDLDSIYPVYCHPFNNPLIWNGHSSLVDEVSQQLDSKDRKLLKGMVCSFGGGGLYNGIYQEADEVITLKSVNSLATSLACSYTTEQSLKYYKDQSLVKSQVELIDDIDSLRACVAFEKCFGKVVEPACGAAIAVVYNKIDLLYKNFKHLQPEDIVVIVVCGGSCTTGSDLKGFEKMIQKSEIKL</sequence>
<evidence type="ECO:0000256" key="1">
    <source>
        <dbReference type="ARBA" id="ARBA00001933"/>
    </source>
</evidence>
<comment type="caution">
    <text evidence="12">The sequence shown here is derived from an EMBL/GenBank/DDBJ whole genome shotgun (WGS) entry which is preliminary data.</text>
</comment>
<dbReference type="InterPro" id="IPR001926">
    <property type="entry name" value="TrpB-like_PALP"/>
</dbReference>